<dbReference type="InterPro" id="IPR051299">
    <property type="entry name" value="AB_hydrolase_lip/est"/>
</dbReference>
<keyword evidence="1" id="KW-0732">Signal</keyword>
<dbReference type="Proteomes" id="UP000803844">
    <property type="component" value="Unassembled WGS sequence"/>
</dbReference>
<dbReference type="RefSeq" id="XP_040778305.1">
    <property type="nucleotide sequence ID" value="XM_040915610.1"/>
</dbReference>
<name>A0A9P5CQB4_CRYP1</name>
<evidence type="ECO:0000259" key="3">
    <source>
        <dbReference type="Pfam" id="PF01764"/>
    </source>
</evidence>
<feature type="domain" description="Fungal lipase-type" evidence="3">
    <location>
        <begin position="72"/>
        <end position="202"/>
    </location>
</feature>
<comment type="caution">
    <text evidence="4">The sequence shown here is derived from an EMBL/GenBank/DDBJ whole genome shotgun (WGS) entry which is preliminary data.</text>
</comment>
<dbReference type="SUPFAM" id="SSF53474">
    <property type="entry name" value="alpha/beta-Hydrolases"/>
    <property type="match status" value="1"/>
</dbReference>
<dbReference type="AlphaFoldDB" id="A0A9P5CQB4"/>
<evidence type="ECO:0000313" key="4">
    <source>
        <dbReference type="EMBL" id="KAF3767344.1"/>
    </source>
</evidence>
<accession>A0A9P5CQB4</accession>
<dbReference type="PANTHER" id="PTHR46640:SF1">
    <property type="entry name" value="FUNGAL LIPASE-LIKE DOMAIN-CONTAINING PROTEIN-RELATED"/>
    <property type="match status" value="1"/>
</dbReference>
<keyword evidence="5" id="KW-1185">Reference proteome</keyword>
<dbReference type="CDD" id="cd00519">
    <property type="entry name" value="Lipase_3"/>
    <property type="match status" value="1"/>
</dbReference>
<dbReference type="GO" id="GO:0006629">
    <property type="term" value="P:lipid metabolic process"/>
    <property type="evidence" value="ECO:0007669"/>
    <property type="project" value="InterPro"/>
</dbReference>
<reference evidence="4" key="1">
    <citation type="journal article" date="2020" name="Phytopathology">
        <title>Genome sequence of the chestnut blight fungus Cryphonectria parasitica EP155: A fundamental resource for an archetypical invasive plant pathogen.</title>
        <authorList>
            <person name="Crouch J.A."/>
            <person name="Dawe A."/>
            <person name="Aerts A."/>
            <person name="Barry K."/>
            <person name="Churchill A.C.L."/>
            <person name="Grimwood J."/>
            <person name="Hillman B."/>
            <person name="Milgroom M.G."/>
            <person name="Pangilinan J."/>
            <person name="Smith M."/>
            <person name="Salamov A."/>
            <person name="Schmutz J."/>
            <person name="Yadav J."/>
            <person name="Grigoriev I.V."/>
            <person name="Nuss D."/>
        </authorList>
    </citation>
    <scope>NUCLEOTIDE SEQUENCE</scope>
    <source>
        <strain evidence="4">EP155</strain>
    </source>
</reference>
<feature type="non-terminal residue" evidence="4">
    <location>
        <position position="270"/>
    </location>
</feature>
<dbReference type="InterPro" id="IPR029058">
    <property type="entry name" value="AB_hydrolase_fold"/>
</dbReference>
<dbReference type="Gene3D" id="3.40.50.1820">
    <property type="entry name" value="alpha/beta hydrolase"/>
    <property type="match status" value="1"/>
</dbReference>
<evidence type="ECO:0000256" key="2">
    <source>
        <dbReference type="ARBA" id="ARBA00022801"/>
    </source>
</evidence>
<dbReference type="Pfam" id="PF01764">
    <property type="entry name" value="Lipase_3"/>
    <property type="match status" value="1"/>
</dbReference>
<feature type="non-terminal residue" evidence="4">
    <location>
        <position position="1"/>
    </location>
</feature>
<proteinExistence type="predicted"/>
<dbReference type="GO" id="GO:0016787">
    <property type="term" value="F:hydrolase activity"/>
    <property type="evidence" value="ECO:0007669"/>
    <property type="project" value="UniProtKB-KW"/>
</dbReference>
<dbReference type="PANTHER" id="PTHR46640">
    <property type="entry name" value="TRIACYLGLYCEROL LIPASE, PUTATIVE (AFU_ORTHOLOGUE AFUA_6G06510)-RELATED"/>
    <property type="match status" value="1"/>
</dbReference>
<sequence length="270" mass="29625">ITEQELTDFVHYAQYAGVAYCDPVAGRRVYCKGDICPAGNHSNATIHSVFHGVETDILGFIAIDSTAREITLSVRGSTSLINWLADVIWAREPTDMCDGCWAHLGFLFAYSEVVDAVDASVAAATRLFPSYRLAVTGHSLGASVATLLGMHLRDAGYALDLYTYGSPRVGNRALAAHVTRQPGREFRLTHDADVVTRLPPINRDFRHTSPEYWLSPGPSFRTSYDAGEVEVCRGYANVDCAAGAPWWMIDVNSHLFYLVDITSCGEDEAR</sequence>
<protein>
    <submittedName>
        <fullName evidence="4">Alpha/beta-hydrolase</fullName>
    </submittedName>
</protein>
<dbReference type="InterPro" id="IPR002921">
    <property type="entry name" value="Fungal_lipase-type"/>
</dbReference>
<dbReference type="OrthoDB" id="426718at2759"/>
<organism evidence="4 5">
    <name type="scientific">Cryphonectria parasitica (strain ATCC 38755 / EP155)</name>
    <dbReference type="NCBI Taxonomy" id="660469"/>
    <lineage>
        <taxon>Eukaryota</taxon>
        <taxon>Fungi</taxon>
        <taxon>Dikarya</taxon>
        <taxon>Ascomycota</taxon>
        <taxon>Pezizomycotina</taxon>
        <taxon>Sordariomycetes</taxon>
        <taxon>Sordariomycetidae</taxon>
        <taxon>Diaporthales</taxon>
        <taxon>Cryphonectriaceae</taxon>
        <taxon>Cryphonectria-Endothia species complex</taxon>
        <taxon>Cryphonectria</taxon>
    </lineage>
</organism>
<evidence type="ECO:0000313" key="5">
    <source>
        <dbReference type="Proteomes" id="UP000803844"/>
    </source>
</evidence>
<gene>
    <name evidence="4" type="ORF">M406DRAFT_221997</name>
</gene>
<dbReference type="GeneID" id="63832739"/>
<keyword evidence="2" id="KW-0378">Hydrolase</keyword>
<dbReference type="EMBL" id="MU032346">
    <property type="protein sequence ID" value="KAF3767344.1"/>
    <property type="molecule type" value="Genomic_DNA"/>
</dbReference>
<evidence type="ECO:0000256" key="1">
    <source>
        <dbReference type="ARBA" id="ARBA00022729"/>
    </source>
</evidence>